<dbReference type="GO" id="GO:0005525">
    <property type="term" value="F:GTP binding"/>
    <property type="evidence" value="ECO:0007669"/>
    <property type="project" value="UniProtKB-KW"/>
</dbReference>
<evidence type="ECO:0000256" key="2">
    <source>
        <dbReference type="ARBA" id="ARBA00022490"/>
    </source>
</evidence>
<evidence type="ECO:0000256" key="6">
    <source>
        <dbReference type="ARBA" id="ARBA00024731"/>
    </source>
</evidence>
<dbReference type="Proteomes" id="UP000322234">
    <property type="component" value="Unassembled WGS sequence"/>
</dbReference>
<gene>
    <name evidence="8" type="ORF">E5288_WYG008052</name>
</gene>
<keyword evidence="4" id="KW-0648">Protein biosynthesis</keyword>
<evidence type="ECO:0000259" key="7">
    <source>
        <dbReference type="Pfam" id="PF03144"/>
    </source>
</evidence>
<dbReference type="AlphaFoldDB" id="A0A6B0RX01"/>
<dbReference type="Gene3D" id="2.40.30.10">
    <property type="entry name" value="Translation factors"/>
    <property type="match status" value="1"/>
</dbReference>
<dbReference type="PANTHER" id="PTHR42908">
    <property type="entry name" value="TRANSLATION ELONGATION FACTOR-RELATED"/>
    <property type="match status" value="1"/>
</dbReference>
<comment type="function">
    <text evidence="6">Catalyzes the GTP-dependent ribosomal translocation step during translation elongation. During this step, the ribosome changes from the pre-translocational (PRE) to the post-translocational (POST) state as the newly formed A-site-bound peptidyl-tRNA and P-site-bound deacylated tRNA move to the P and E sites, respectively. Catalyzes the coordinated movement of the two tRNA molecules, the mRNA and conformational changes in the ribosome.</text>
</comment>
<dbReference type="GO" id="GO:0005829">
    <property type="term" value="C:cytosol"/>
    <property type="evidence" value="ECO:0007669"/>
    <property type="project" value="TreeGrafter"/>
</dbReference>
<dbReference type="GO" id="GO:0043022">
    <property type="term" value="F:ribosome binding"/>
    <property type="evidence" value="ECO:0007669"/>
    <property type="project" value="TreeGrafter"/>
</dbReference>
<name>A0A6B0RX01_9CETA</name>
<keyword evidence="2" id="KW-0963">Cytoplasm</keyword>
<organism evidence="8 9">
    <name type="scientific">Bos mutus</name>
    <name type="common">wild yak</name>
    <dbReference type="NCBI Taxonomy" id="72004"/>
    <lineage>
        <taxon>Eukaryota</taxon>
        <taxon>Metazoa</taxon>
        <taxon>Chordata</taxon>
        <taxon>Craniata</taxon>
        <taxon>Vertebrata</taxon>
        <taxon>Euteleostomi</taxon>
        <taxon>Mammalia</taxon>
        <taxon>Eutheria</taxon>
        <taxon>Laurasiatheria</taxon>
        <taxon>Artiodactyla</taxon>
        <taxon>Ruminantia</taxon>
        <taxon>Pecora</taxon>
        <taxon>Bovidae</taxon>
        <taxon>Bovinae</taxon>
        <taxon>Bos</taxon>
    </lineage>
</organism>
<dbReference type="InterPro" id="IPR035647">
    <property type="entry name" value="EFG_III/V"/>
</dbReference>
<protein>
    <recommendedName>
        <fullName evidence="1">Elongation factor 2</fullName>
    </recommendedName>
</protein>
<evidence type="ECO:0000256" key="5">
    <source>
        <dbReference type="ARBA" id="ARBA00023134"/>
    </source>
</evidence>
<dbReference type="FunFam" id="3.30.70.870:FF:000002">
    <property type="entry name" value="Translation elongation factor 2"/>
    <property type="match status" value="1"/>
</dbReference>
<dbReference type="SUPFAM" id="SSF54980">
    <property type="entry name" value="EF-G C-terminal domain-like"/>
    <property type="match status" value="1"/>
</dbReference>
<comment type="caution">
    <text evidence="8">The sequence shown here is derived from an EMBL/GenBank/DDBJ whole genome shotgun (WGS) entry which is preliminary data.</text>
</comment>
<evidence type="ECO:0000313" key="9">
    <source>
        <dbReference type="Proteomes" id="UP000322234"/>
    </source>
</evidence>
<keyword evidence="3" id="KW-0547">Nucleotide-binding</keyword>
<evidence type="ECO:0000256" key="1">
    <source>
        <dbReference type="ARBA" id="ARBA00017891"/>
    </source>
</evidence>
<keyword evidence="4" id="KW-0251">Elongation factor</keyword>
<evidence type="ECO:0000256" key="4">
    <source>
        <dbReference type="ARBA" id="ARBA00022768"/>
    </source>
</evidence>
<dbReference type="GO" id="GO:0003746">
    <property type="term" value="F:translation elongation factor activity"/>
    <property type="evidence" value="ECO:0007669"/>
    <property type="project" value="UniProtKB-KW"/>
</dbReference>
<dbReference type="Gene3D" id="3.30.70.870">
    <property type="entry name" value="Elongation Factor G (Translational Gtpase), domain 3"/>
    <property type="match status" value="1"/>
</dbReference>
<dbReference type="GO" id="GO:1990904">
    <property type="term" value="C:ribonucleoprotein complex"/>
    <property type="evidence" value="ECO:0007669"/>
    <property type="project" value="TreeGrafter"/>
</dbReference>
<dbReference type="InterPro" id="IPR009000">
    <property type="entry name" value="Transl_B-barrel_sf"/>
</dbReference>
<sequence>MITIHLPSPVMAQKYHCELLYEGPPGQFYAFGQVFSGVVYTGLTVCIMGPNSMEKEDLYLKPIQRTILMMGCYVEPVEDVPCGNIMGLVGVDQILVKTDTITTFEHSHNTRVMKFSVSPVVRVIVEAKNPADLPKLVEGLKQLAKSDPMMQCIIEESREHIIIGGWGIALGNLPQGRGGGSCLHPHQEKSDPVVSY</sequence>
<dbReference type="SUPFAM" id="SSF50447">
    <property type="entry name" value="Translation proteins"/>
    <property type="match status" value="1"/>
</dbReference>
<dbReference type="EMBL" id="VBQZ03000092">
    <property type="protein sequence ID" value="MXQ93297.1"/>
    <property type="molecule type" value="Genomic_DNA"/>
</dbReference>
<dbReference type="Pfam" id="PF03144">
    <property type="entry name" value="GTP_EFTU_D2"/>
    <property type="match status" value="1"/>
</dbReference>
<dbReference type="InterPro" id="IPR004161">
    <property type="entry name" value="EFTu-like_2"/>
</dbReference>
<reference evidence="8" key="1">
    <citation type="submission" date="2019-10" db="EMBL/GenBank/DDBJ databases">
        <title>The sequence and de novo assembly of the wild yak genome.</title>
        <authorList>
            <person name="Liu Y."/>
        </authorList>
    </citation>
    <scope>NUCLEOTIDE SEQUENCE [LARGE SCALE GENOMIC DNA]</scope>
    <source>
        <strain evidence="8">WY2019</strain>
    </source>
</reference>
<dbReference type="PANTHER" id="PTHR42908:SF35">
    <property type="entry name" value="ELONGATION FACTOR 2"/>
    <property type="match status" value="1"/>
</dbReference>
<dbReference type="GO" id="GO:0003924">
    <property type="term" value="F:GTPase activity"/>
    <property type="evidence" value="ECO:0007669"/>
    <property type="project" value="TreeGrafter"/>
</dbReference>
<keyword evidence="9" id="KW-1185">Reference proteome</keyword>
<evidence type="ECO:0000313" key="8">
    <source>
        <dbReference type="EMBL" id="MXQ93297.1"/>
    </source>
</evidence>
<accession>A0A6B0RX01</accession>
<evidence type="ECO:0000256" key="3">
    <source>
        <dbReference type="ARBA" id="ARBA00022741"/>
    </source>
</evidence>
<keyword evidence="5" id="KW-0342">GTP-binding</keyword>
<proteinExistence type="predicted"/>
<feature type="domain" description="Translation elongation factor EFTu-like" evidence="7">
    <location>
        <begin position="28"/>
        <end position="102"/>
    </location>
</feature>